<proteinExistence type="predicted"/>
<protein>
    <recommendedName>
        <fullName evidence="3">DUF2867 domain-containing protein</fullName>
    </recommendedName>
</protein>
<name>A0A848KHP8_9NOCA</name>
<evidence type="ECO:0008006" key="3">
    <source>
        <dbReference type="Google" id="ProtNLM"/>
    </source>
</evidence>
<evidence type="ECO:0000313" key="2">
    <source>
        <dbReference type="Proteomes" id="UP000535543"/>
    </source>
</evidence>
<accession>A0A848KHP8</accession>
<dbReference type="AlphaFoldDB" id="A0A848KHP8"/>
<comment type="caution">
    <text evidence="1">The sequence shown here is derived from an EMBL/GenBank/DDBJ whole genome shotgun (WGS) entry which is preliminary data.</text>
</comment>
<evidence type="ECO:0000313" key="1">
    <source>
        <dbReference type="EMBL" id="NMN98553.1"/>
    </source>
</evidence>
<dbReference type="Proteomes" id="UP000535543">
    <property type="component" value="Unassembled WGS sequence"/>
</dbReference>
<dbReference type="EMBL" id="VCQU01000011">
    <property type="protein sequence ID" value="NMN98553.1"/>
    <property type="molecule type" value="Genomic_DNA"/>
</dbReference>
<gene>
    <name evidence="1" type="ORF">FGL95_26315</name>
</gene>
<dbReference type="RefSeq" id="WP_169593025.1">
    <property type="nucleotide sequence ID" value="NZ_VCQU01000011.1"/>
</dbReference>
<reference evidence="1 2" key="2">
    <citation type="submission" date="2020-06" db="EMBL/GenBank/DDBJ databases">
        <title>Antribacter stalactiti gen. nov., sp. nov., a new member of the family Nacardiaceae isolated from a cave.</title>
        <authorList>
            <person name="Kim I.S."/>
        </authorList>
    </citation>
    <scope>NUCLEOTIDE SEQUENCE [LARGE SCALE GENOMIC DNA]</scope>
    <source>
        <strain evidence="1 2">YC2-7</strain>
    </source>
</reference>
<reference evidence="1 2" key="1">
    <citation type="submission" date="2019-05" db="EMBL/GenBank/DDBJ databases">
        <authorList>
            <person name="Lee S.D."/>
        </authorList>
    </citation>
    <scope>NUCLEOTIDE SEQUENCE [LARGE SCALE GENOMIC DNA]</scope>
    <source>
        <strain evidence="1 2">YC2-7</strain>
    </source>
</reference>
<sequence length="131" mass="14284">MERLPYIDEHATSVKASRATTWDALLRVTCRGGTEPLKAMNGFVVDSATPVERLALSGRHPFSIYELVFVLEEDGPGRTIVRAQTWADFPGVHGKVYRALVISSGLHKIATRLLLLGRIAATAERAGENVA</sequence>
<organism evidence="1 2">
    <name type="scientific">Antrihabitans stalactiti</name>
    <dbReference type="NCBI Taxonomy" id="2584121"/>
    <lineage>
        <taxon>Bacteria</taxon>
        <taxon>Bacillati</taxon>
        <taxon>Actinomycetota</taxon>
        <taxon>Actinomycetes</taxon>
        <taxon>Mycobacteriales</taxon>
        <taxon>Nocardiaceae</taxon>
        <taxon>Antrihabitans</taxon>
    </lineage>
</organism>
<keyword evidence="2" id="KW-1185">Reference proteome</keyword>